<dbReference type="Proteomes" id="UP000288805">
    <property type="component" value="Unassembled WGS sequence"/>
</dbReference>
<proteinExistence type="predicted"/>
<evidence type="ECO:0000313" key="1">
    <source>
        <dbReference type="EMBL" id="RVW76910.1"/>
    </source>
</evidence>
<accession>A0A438GXH1</accession>
<dbReference type="AlphaFoldDB" id="A0A438GXH1"/>
<reference evidence="1 2" key="1">
    <citation type="journal article" date="2018" name="PLoS Genet.">
        <title>Population sequencing reveals clonal diversity and ancestral inbreeding in the grapevine cultivar Chardonnay.</title>
        <authorList>
            <person name="Roach M.J."/>
            <person name="Johnson D.L."/>
            <person name="Bohlmann J."/>
            <person name="van Vuuren H.J."/>
            <person name="Jones S.J."/>
            <person name="Pretorius I.S."/>
            <person name="Schmidt S.A."/>
            <person name="Borneman A.R."/>
        </authorList>
    </citation>
    <scope>NUCLEOTIDE SEQUENCE [LARGE SCALE GENOMIC DNA]</scope>
    <source>
        <strain evidence="2">cv. Chardonnay</strain>
        <tissue evidence="1">Leaf</tissue>
    </source>
</reference>
<dbReference type="EMBL" id="QGNW01000321">
    <property type="protein sequence ID" value="RVW76910.1"/>
    <property type="molecule type" value="Genomic_DNA"/>
</dbReference>
<gene>
    <name evidence="1" type="ORF">CK203_051576</name>
</gene>
<evidence type="ECO:0000313" key="2">
    <source>
        <dbReference type="Proteomes" id="UP000288805"/>
    </source>
</evidence>
<organism evidence="1 2">
    <name type="scientific">Vitis vinifera</name>
    <name type="common">Grape</name>
    <dbReference type="NCBI Taxonomy" id="29760"/>
    <lineage>
        <taxon>Eukaryota</taxon>
        <taxon>Viridiplantae</taxon>
        <taxon>Streptophyta</taxon>
        <taxon>Embryophyta</taxon>
        <taxon>Tracheophyta</taxon>
        <taxon>Spermatophyta</taxon>
        <taxon>Magnoliopsida</taxon>
        <taxon>eudicotyledons</taxon>
        <taxon>Gunneridae</taxon>
        <taxon>Pentapetalae</taxon>
        <taxon>rosids</taxon>
        <taxon>Vitales</taxon>
        <taxon>Vitaceae</taxon>
        <taxon>Viteae</taxon>
        <taxon>Vitis</taxon>
    </lineage>
</organism>
<protein>
    <submittedName>
        <fullName evidence="1">Uncharacterized protein</fullName>
    </submittedName>
</protein>
<comment type="caution">
    <text evidence="1">The sequence shown here is derived from an EMBL/GenBank/DDBJ whole genome shotgun (WGS) entry which is preliminary data.</text>
</comment>
<sequence>MGYIDVWEHSRGGRHIDADWSPIFEDLNSSELGNSLGCRGSACVEVMTTLHGSAPSFWRRAEGCVSPEIQDETPYDSLPPPPPPLGLTVPWAPPYLLHGHFEVASPAVVQTTVLGDTHACMDRIEQRIRQLRVSDISAAWDDLEGH</sequence>
<name>A0A438GXH1_VITVI</name>